<dbReference type="Gene3D" id="3.30.70.250">
    <property type="entry name" value="Malonyl-CoA ACP transacylase, ACP-binding"/>
    <property type="match status" value="1"/>
</dbReference>
<gene>
    <name evidence="2" type="primary">orf17</name>
</gene>
<proteinExistence type="predicted"/>
<keyword evidence="2" id="KW-0808">Transferase</keyword>
<name>M9YQD0_STRGR</name>
<dbReference type="Gene3D" id="3.40.366.10">
    <property type="entry name" value="Malonyl-Coenzyme A Acyl Carrier Protein, domain 2"/>
    <property type="match status" value="1"/>
</dbReference>
<dbReference type="SUPFAM" id="SSF52151">
    <property type="entry name" value="FabD/lysophospholipase-like"/>
    <property type="match status" value="1"/>
</dbReference>
<sequence length="348" mass="36875">MQLSGTRPLYRTWAAPLPLPSHQSTGAVMSLGYLFGGGVGTEPRGQELYRTYETVRSWYEQVSAWTGLTVGQILEEDLPTAQEERQSVGTVREAALAIGVHDVLASFGLRPAAIGGLSLGAMTASCLAGALGRRDLFDMLAGSRDAPEPPAGDPRQGIAIAFGSLAEDAPSHPGENVPGIHLAGDFGPTADGTRRIMMLAGHAEALGALAAEAPPGTVVPLPGRTIAVHTPLRRPYRDFMAPRIDAIPFTDPELPLFSCLEPKVLRTAADVRDLFQRNSTNPISLVDVYGGMREQGVRLGLVMGPSIPEGILAFPFPVVHIERPEHIEQALTTAYDLGIDLSGAPALP</sequence>
<accession>M9YQD0</accession>
<dbReference type="SMART" id="SM00827">
    <property type="entry name" value="PKS_AT"/>
    <property type="match status" value="1"/>
</dbReference>
<reference evidence="2" key="1">
    <citation type="journal article" date="2013" name="AMB Express">
        <title>Organization and characterization of a biosynthetic gene cluster for bafilomycin from Streptomyces griseus DSM 2608.</title>
        <authorList>
            <person name="Hwang J.Y."/>
            <person name="Kim H.S."/>
            <person name="Kim S.H."/>
            <person name="Oh H.R."/>
            <person name="Nam D.H."/>
        </authorList>
    </citation>
    <scope>NUCLEOTIDE SEQUENCE</scope>
    <source>
        <strain evidence="2">DSM 2608</strain>
    </source>
</reference>
<protein>
    <submittedName>
        <fullName evidence="2">Malonyl transferase</fullName>
    </submittedName>
</protein>
<dbReference type="AlphaFoldDB" id="M9YQD0"/>
<evidence type="ECO:0000313" key="2">
    <source>
        <dbReference type="EMBL" id="AGK25204.1"/>
    </source>
</evidence>
<dbReference type="InterPro" id="IPR016035">
    <property type="entry name" value="Acyl_Trfase/lysoPLipase"/>
</dbReference>
<organism evidence="2">
    <name type="scientific">Streptomyces griseus</name>
    <dbReference type="NCBI Taxonomy" id="1911"/>
    <lineage>
        <taxon>Bacteria</taxon>
        <taxon>Bacillati</taxon>
        <taxon>Actinomycetota</taxon>
        <taxon>Actinomycetes</taxon>
        <taxon>Kitasatosporales</taxon>
        <taxon>Streptomycetaceae</taxon>
        <taxon>Streptomyces</taxon>
    </lineage>
</organism>
<feature type="domain" description="Malonyl-CoA:ACP transacylase (MAT)" evidence="1">
    <location>
        <begin position="34"/>
        <end position="310"/>
    </location>
</feature>
<dbReference type="InterPro" id="IPR001227">
    <property type="entry name" value="Ac_transferase_dom_sf"/>
</dbReference>
<dbReference type="GO" id="GO:0016740">
    <property type="term" value="F:transferase activity"/>
    <property type="evidence" value="ECO:0007669"/>
    <property type="project" value="UniProtKB-KW"/>
</dbReference>
<evidence type="ECO:0000259" key="1">
    <source>
        <dbReference type="SMART" id="SM00827"/>
    </source>
</evidence>
<dbReference type="EMBL" id="KC514471">
    <property type="protein sequence ID" value="AGK25204.1"/>
    <property type="molecule type" value="Genomic_DNA"/>
</dbReference>
<dbReference type="InterPro" id="IPR014043">
    <property type="entry name" value="Acyl_transferase_dom"/>
</dbReference>